<dbReference type="STRING" id="309801.trd_0304"/>
<evidence type="ECO:0000313" key="1">
    <source>
        <dbReference type="EMBL" id="ACM05992.1"/>
    </source>
</evidence>
<dbReference type="EMBL" id="CP001275">
    <property type="protein sequence ID" value="ACM05992.1"/>
    <property type="molecule type" value="Genomic_DNA"/>
</dbReference>
<sequence>MRRGIEDHAAGSRSRDHHPFVYQHYLVFLGILMGNAG</sequence>
<dbReference type="AlphaFoldDB" id="B9KXW2"/>
<keyword evidence="2" id="KW-1185">Reference proteome</keyword>
<reference evidence="1 2" key="1">
    <citation type="journal article" date="2009" name="PLoS ONE">
        <title>Complete genome sequence of the aerobic CO-oxidizing thermophile Thermomicrobium roseum.</title>
        <authorList>
            <person name="Wu D."/>
            <person name="Raymond J."/>
            <person name="Wu M."/>
            <person name="Chatterji S."/>
            <person name="Ren Q."/>
            <person name="Graham J.E."/>
            <person name="Bryant D.A."/>
            <person name="Robb F."/>
            <person name="Colman A."/>
            <person name="Tallon L.J."/>
            <person name="Badger J.H."/>
            <person name="Madupu R."/>
            <person name="Ward N.L."/>
            <person name="Eisen J.A."/>
        </authorList>
    </citation>
    <scope>NUCLEOTIDE SEQUENCE [LARGE SCALE GENOMIC DNA]</scope>
    <source>
        <strain evidence="2">ATCC 27502 / DSM 5159 / P-2</strain>
    </source>
</reference>
<dbReference type="Proteomes" id="UP000000447">
    <property type="component" value="Chromosome"/>
</dbReference>
<accession>B9KXW2</accession>
<proteinExistence type="predicted"/>
<evidence type="ECO:0000313" key="2">
    <source>
        <dbReference type="Proteomes" id="UP000000447"/>
    </source>
</evidence>
<protein>
    <submittedName>
        <fullName evidence="1">Uncharacterized protein</fullName>
    </submittedName>
</protein>
<dbReference type="HOGENOM" id="CLU_3349792_0_0_0"/>
<organism evidence="1 2">
    <name type="scientific">Thermomicrobium roseum (strain ATCC 27502 / DSM 5159 / P-2)</name>
    <dbReference type="NCBI Taxonomy" id="309801"/>
    <lineage>
        <taxon>Bacteria</taxon>
        <taxon>Pseudomonadati</taxon>
        <taxon>Thermomicrobiota</taxon>
        <taxon>Thermomicrobia</taxon>
        <taxon>Thermomicrobiales</taxon>
        <taxon>Thermomicrobiaceae</taxon>
        <taxon>Thermomicrobium</taxon>
    </lineage>
</organism>
<gene>
    <name evidence="1" type="ordered locus">trd_0304</name>
</gene>
<dbReference type="KEGG" id="tro:trd_0304"/>
<name>B9KXW2_THERP</name>